<dbReference type="AlphaFoldDB" id="A0A1T0CX07"/>
<dbReference type="RefSeq" id="WP_078253030.1">
    <property type="nucleotide sequence ID" value="NZ_MUYU01000001.1"/>
</dbReference>
<dbReference type="Gene3D" id="3.40.1410.10">
    <property type="entry name" value="Chorismate lyase-like"/>
    <property type="match status" value="1"/>
</dbReference>
<gene>
    <name evidence="4" type="ORF">B0680_00135</name>
</gene>
<dbReference type="Pfam" id="PF04345">
    <property type="entry name" value="Chor_lyase"/>
    <property type="match status" value="1"/>
</dbReference>
<protein>
    <recommendedName>
        <fullName evidence="6">Chorismate lyase</fullName>
    </recommendedName>
</protein>
<dbReference type="PANTHER" id="PTHR38683">
    <property type="entry name" value="CHORISMATE PYRUVATE-LYASE"/>
    <property type="match status" value="1"/>
</dbReference>
<organism evidence="4 5">
    <name type="scientific">Moraxella pluranimalium</name>
    <dbReference type="NCBI Taxonomy" id="470453"/>
    <lineage>
        <taxon>Bacteria</taxon>
        <taxon>Pseudomonadati</taxon>
        <taxon>Pseudomonadota</taxon>
        <taxon>Gammaproteobacteria</taxon>
        <taxon>Moraxellales</taxon>
        <taxon>Moraxellaceae</taxon>
        <taxon>Moraxella</taxon>
    </lineage>
</organism>
<keyword evidence="3" id="KW-0456">Lyase</keyword>
<dbReference type="SUPFAM" id="SSF64288">
    <property type="entry name" value="Chorismate lyase-like"/>
    <property type="match status" value="1"/>
</dbReference>
<dbReference type="OrthoDB" id="9789493at2"/>
<dbReference type="Proteomes" id="UP000189800">
    <property type="component" value="Unassembled WGS sequence"/>
</dbReference>
<dbReference type="GO" id="GO:0005829">
    <property type="term" value="C:cytosol"/>
    <property type="evidence" value="ECO:0007669"/>
    <property type="project" value="TreeGrafter"/>
</dbReference>
<evidence type="ECO:0000256" key="3">
    <source>
        <dbReference type="ARBA" id="ARBA00023239"/>
    </source>
</evidence>
<dbReference type="InterPro" id="IPR028978">
    <property type="entry name" value="Chorismate_lyase_/UTRA_dom_sf"/>
</dbReference>
<dbReference type="InterPro" id="IPR007440">
    <property type="entry name" value="Chorismate--pyruvate_lyase"/>
</dbReference>
<name>A0A1T0CX07_9GAMM</name>
<evidence type="ECO:0000313" key="4">
    <source>
        <dbReference type="EMBL" id="OOS26877.1"/>
    </source>
</evidence>
<evidence type="ECO:0000256" key="1">
    <source>
        <dbReference type="ARBA" id="ARBA00022490"/>
    </source>
</evidence>
<dbReference type="GO" id="GO:0008813">
    <property type="term" value="F:chorismate lyase activity"/>
    <property type="evidence" value="ECO:0007669"/>
    <property type="project" value="InterPro"/>
</dbReference>
<dbReference type="STRING" id="470453.B0680_00135"/>
<evidence type="ECO:0000313" key="5">
    <source>
        <dbReference type="Proteomes" id="UP000189800"/>
    </source>
</evidence>
<comment type="caution">
    <text evidence="4">The sequence shown here is derived from an EMBL/GenBank/DDBJ whole genome shotgun (WGS) entry which is preliminary data.</text>
</comment>
<dbReference type="EMBL" id="MUYU01000001">
    <property type="protein sequence ID" value="OOS26877.1"/>
    <property type="molecule type" value="Genomic_DNA"/>
</dbReference>
<evidence type="ECO:0008006" key="6">
    <source>
        <dbReference type="Google" id="ProtNLM"/>
    </source>
</evidence>
<reference evidence="4 5" key="1">
    <citation type="submission" date="2017-02" db="EMBL/GenBank/DDBJ databases">
        <title>Draft genome sequence of Moraxella pluranimalium CCUG 54913T type strain.</title>
        <authorList>
            <person name="Salva-Serra F."/>
            <person name="Engstrom-Jakobsson H."/>
            <person name="Thorell K."/>
            <person name="Jaen-Luchoro D."/>
            <person name="Gonzales-Siles L."/>
            <person name="Karlsson R."/>
            <person name="Yazdan S."/>
            <person name="Boulund F."/>
            <person name="Johnning A."/>
            <person name="Engstrand L."/>
            <person name="Kristiansson E."/>
            <person name="Moore E."/>
        </authorList>
    </citation>
    <scope>NUCLEOTIDE SEQUENCE [LARGE SCALE GENOMIC DNA]</scope>
    <source>
        <strain evidence="4 5">CCUG 54913</strain>
    </source>
</reference>
<accession>A0A1T0CX07</accession>
<dbReference type="PANTHER" id="PTHR38683:SF1">
    <property type="entry name" value="CHORISMATE PYRUVATE-LYASE"/>
    <property type="match status" value="1"/>
</dbReference>
<keyword evidence="1" id="KW-0963">Cytoplasm</keyword>
<proteinExistence type="predicted"/>
<keyword evidence="5" id="KW-1185">Reference proteome</keyword>
<dbReference type="GO" id="GO:0006744">
    <property type="term" value="P:ubiquinone biosynthetic process"/>
    <property type="evidence" value="ECO:0007669"/>
    <property type="project" value="UniProtKB-KW"/>
</dbReference>
<keyword evidence="2" id="KW-0831">Ubiquinone biosynthesis</keyword>
<evidence type="ECO:0000256" key="2">
    <source>
        <dbReference type="ARBA" id="ARBA00022688"/>
    </source>
</evidence>
<sequence>MSSSFCANSPTAVPKAPPKLQAFLTSKGSLTALLETHAHQALRVVVLHEGHALLNQHQKRLLSLPVHKPQLAWIRMVKLYGNSDDAWVMATSIFPLPTLTGALRRLRHLGRTPIGYVLFKGHRTLPHVRHYYHENSCHGRRTVYEYHGKKLLIDERFLPAFIDSLSA</sequence>